<keyword evidence="3" id="KW-1185">Reference proteome</keyword>
<evidence type="ECO:0000313" key="3">
    <source>
        <dbReference type="Proteomes" id="UP000190080"/>
    </source>
</evidence>
<comment type="caution">
    <text evidence="2">The sequence shown here is derived from an EMBL/GenBank/DDBJ whole genome shotgun (WGS) entry which is preliminary data.</text>
</comment>
<keyword evidence="1" id="KW-1133">Transmembrane helix</keyword>
<dbReference type="Pfam" id="PF19601">
    <property type="entry name" value="DUF6106"/>
    <property type="match status" value="1"/>
</dbReference>
<keyword evidence="1" id="KW-0812">Transmembrane</keyword>
<keyword evidence="1" id="KW-0472">Membrane</keyword>
<accession>A0A1V4IKU8</accession>
<dbReference type="EMBL" id="MZGV01000035">
    <property type="protein sequence ID" value="OPJ60107.1"/>
    <property type="molecule type" value="Genomic_DNA"/>
</dbReference>
<dbReference type="STRING" id="1450648.CLORY_29700"/>
<organism evidence="2 3">
    <name type="scientific">Clostridium oryzae</name>
    <dbReference type="NCBI Taxonomy" id="1450648"/>
    <lineage>
        <taxon>Bacteria</taxon>
        <taxon>Bacillati</taxon>
        <taxon>Bacillota</taxon>
        <taxon>Clostridia</taxon>
        <taxon>Eubacteriales</taxon>
        <taxon>Clostridiaceae</taxon>
        <taxon>Clostridium</taxon>
    </lineage>
</organism>
<dbReference type="RefSeq" id="WP_079425817.1">
    <property type="nucleotide sequence ID" value="NZ_MZGV01000035.1"/>
</dbReference>
<sequence length="166" mass="19010">MDNFYEQLVRTKKTGLYQFVNGATYVVGVFGLLMFGAAQLIPAVLFVAIAVGLFFLKRNFYVEYEYDFTNGEIDFDKIVEMRSRKRVLTIDVKHIELLAPSDSDAVKDFSGKPEKVLKLYPSTSEAKQYTAIVTGGTERTQIIFVPDEKFIELCYKYNPRAVKKFL</sequence>
<dbReference type="InterPro" id="IPR046088">
    <property type="entry name" value="DUF6106"/>
</dbReference>
<proteinExistence type="predicted"/>
<feature type="transmembrane region" description="Helical" evidence="1">
    <location>
        <begin position="23"/>
        <end position="56"/>
    </location>
</feature>
<protein>
    <submittedName>
        <fullName evidence="2">Uncharacterized protein</fullName>
    </submittedName>
</protein>
<dbReference type="OrthoDB" id="2062630at2"/>
<evidence type="ECO:0000313" key="2">
    <source>
        <dbReference type="EMBL" id="OPJ60107.1"/>
    </source>
</evidence>
<evidence type="ECO:0000256" key="1">
    <source>
        <dbReference type="SAM" id="Phobius"/>
    </source>
</evidence>
<dbReference type="AlphaFoldDB" id="A0A1V4IKU8"/>
<reference evidence="2 3" key="1">
    <citation type="submission" date="2017-03" db="EMBL/GenBank/DDBJ databases">
        <title>Genome sequence of Clostridium oryzae DSM 28571.</title>
        <authorList>
            <person name="Poehlein A."/>
            <person name="Daniel R."/>
        </authorList>
    </citation>
    <scope>NUCLEOTIDE SEQUENCE [LARGE SCALE GENOMIC DNA]</scope>
    <source>
        <strain evidence="2 3">DSM 28571</strain>
    </source>
</reference>
<name>A0A1V4IKU8_9CLOT</name>
<dbReference type="Proteomes" id="UP000190080">
    <property type="component" value="Unassembled WGS sequence"/>
</dbReference>
<gene>
    <name evidence="2" type="ORF">CLORY_29700</name>
</gene>